<sequence>MSFFQCYLSLFIAFFSVLGDGLANGQWHTRAGHKKTVPYSLTITVDQSGHGNFQKIQYAINSIPSYNMHWVLIRVKAGIYREKIVIPRDKPYIFLKGEGKSRTQVVWGDHDNLAQSPTFASSADNIVVKAIGFTNSYNHPVNKNPRAPAVAAMVSGDMTKFFRCGFYGLQDTLWDHQGRHYYKHCTIEGAVDFIFGGGQSLFERRIAFAHKEVEVLKDGMTLTGIAGISDPCRPGVTDAVKDLQNAGVNVKMITDDIFTAKAIATECGILTPSSGEVIEDVKFRNYTPEERMKKVDEICVMASTSPSDKLLMVQCLKRNGLVVALAGNGTNNTLVMKEADIGVFMGIQGTEVTDESCDIVILDGNFASIPKVFKWGRCLYSSIQKFIQYQLTTSFACLIANFVGLFLIPSAHTNSSTVVVGTVDCRNSGLSSICHREARKRSHEKATGVQDRTSHHQHHAQEHLASNPLSCSSPLDNSNR</sequence>
<dbReference type="InterPro" id="IPR012334">
    <property type="entry name" value="Pectin_lyas_fold"/>
</dbReference>
<feature type="compositionally biased region" description="Polar residues" evidence="9">
    <location>
        <begin position="467"/>
        <end position="480"/>
    </location>
</feature>
<dbReference type="PROSITE" id="PS00800">
    <property type="entry name" value="PECTINESTERASE_1"/>
    <property type="match status" value="1"/>
</dbReference>
<dbReference type="InterPro" id="IPR011050">
    <property type="entry name" value="Pectin_lyase_fold/virulence"/>
</dbReference>
<dbReference type="AlphaFoldDB" id="A0A2P5E335"/>
<dbReference type="InterPro" id="IPR036412">
    <property type="entry name" value="HAD-like_sf"/>
</dbReference>
<dbReference type="STRING" id="3476.A0A2P5E335"/>
<evidence type="ECO:0000256" key="5">
    <source>
        <dbReference type="ARBA" id="ARBA00022842"/>
    </source>
</evidence>
<evidence type="ECO:0000313" key="12">
    <source>
        <dbReference type="Proteomes" id="UP000237105"/>
    </source>
</evidence>
<dbReference type="EMBL" id="JXTB01000002">
    <property type="protein sequence ID" value="PON79954.1"/>
    <property type="molecule type" value="Genomic_DNA"/>
</dbReference>
<dbReference type="SUPFAM" id="SSF51126">
    <property type="entry name" value="Pectin lyase-like"/>
    <property type="match status" value="1"/>
</dbReference>
<feature type="region of interest" description="Disordered" evidence="9">
    <location>
        <begin position="439"/>
        <end position="480"/>
    </location>
</feature>
<evidence type="ECO:0000313" key="11">
    <source>
        <dbReference type="EMBL" id="PON79954.1"/>
    </source>
</evidence>
<keyword evidence="6 8" id="KW-0063">Aspartyl esterase</keyword>
<dbReference type="PROSITE" id="PS00503">
    <property type="entry name" value="PECTINESTERASE_2"/>
    <property type="match status" value="1"/>
</dbReference>
<feature type="chain" id="PRO_5015023716" description="Pectinesterase" evidence="8">
    <location>
        <begin position="20"/>
        <end position="480"/>
    </location>
</feature>
<comment type="subcellular location">
    <subcellularLocation>
        <location evidence="1 8">Secreted</location>
        <location evidence="1 8">Cell wall</location>
    </subcellularLocation>
</comment>
<keyword evidence="3 8" id="KW-0134">Cell wall</keyword>
<dbReference type="PANTHER" id="PTHR24093">
    <property type="entry name" value="CATION TRANSPORTING ATPASE"/>
    <property type="match status" value="1"/>
</dbReference>
<dbReference type="UniPathway" id="UPA00545">
    <property type="reaction ID" value="UER00823"/>
</dbReference>
<keyword evidence="12" id="KW-1185">Reference proteome</keyword>
<evidence type="ECO:0000259" key="10">
    <source>
        <dbReference type="Pfam" id="PF01095"/>
    </source>
</evidence>
<protein>
    <recommendedName>
        <fullName evidence="8">Pectinesterase</fullName>
        <ecNumber evidence="8">3.1.1.11</ecNumber>
    </recommendedName>
</protein>
<dbReference type="GO" id="GO:0045490">
    <property type="term" value="P:pectin catabolic process"/>
    <property type="evidence" value="ECO:0007669"/>
    <property type="project" value="UniProtKB-UniRule"/>
</dbReference>
<feature type="signal peptide" evidence="8">
    <location>
        <begin position="1"/>
        <end position="19"/>
    </location>
</feature>
<proteinExistence type="predicted"/>
<dbReference type="InterPro" id="IPR001757">
    <property type="entry name" value="P_typ_ATPase"/>
</dbReference>
<dbReference type="OrthoDB" id="3352408at2759"/>
<dbReference type="NCBIfam" id="TIGR01494">
    <property type="entry name" value="ATPase_P-type"/>
    <property type="match status" value="1"/>
</dbReference>
<dbReference type="InterPro" id="IPR000070">
    <property type="entry name" value="Pectinesterase_cat"/>
</dbReference>
<keyword evidence="8" id="KW-0732">Signal</keyword>
<evidence type="ECO:0000256" key="6">
    <source>
        <dbReference type="ARBA" id="ARBA00023085"/>
    </source>
</evidence>
<dbReference type="GO" id="GO:0005388">
    <property type="term" value="F:P-type calcium transporter activity"/>
    <property type="evidence" value="ECO:0007669"/>
    <property type="project" value="TreeGrafter"/>
</dbReference>
<dbReference type="GO" id="GO:0042545">
    <property type="term" value="P:cell wall modification"/>
    <property type="evidence" value="ECO:0007669"/>
    <property type="project" value="UniProtKB-UniRule"/>
</dbReference>
<dbReference type="InterPro" id="IPR018040">
    <property type="entry name" value="Pectinesterase_Tyr_AS"/>
</dbReference>
<evidence type="ECO:0000256" key="9">
    <source>
        <dbReference type="SAM" id="MobiDB-lite"/>
    </source>
</evidence>
<dbReference type="Pfam" id="PF01095">
    <property type="entry name" value="Pectinesterase"/>
    <property type="match status" value="1"/>
</dbReference>
<name>A0A2P5E335_PARAD</name>
<feature type="domain" description="Pectinesterase catalytic" evidence="10">
    <location>
        <begin position="43"/>
        <end position="209"/>
    </location>
</feature>
<evidence type="ECO:0000256" key="7">
    <source>
        <dbReference type="PROSITE-ProRule" id="PRU10040"/>
    </source>
</evidence>
<keyword evidence="8" id="KW-0961">Cell wall biogenesis/degradation</keyword>
<accession>A0A2P5E335</accession>
<evidence type="ECO:0000256" key="8">
    <source>
        <dbReference type="RuleBase" id="RU000589"/>
    </source>
</evidence>
<organism evidence="11 12">
    <name type="scientific">Parasponia andersonii</name>
    <name type="common">Sponia andersonii</name>
    <dbReference type="NCBI Taxonomy" id="3476"/>
    <lineage>
        <taxon>Eukaryota</taxon>
        <taxon>Viridiplantae</taxon>
        <taxon>Streptophyta</taxon>
        <taxon>Embryophyta</taxon>
        <taxon>Tracheophyta</taxon>
        <taxon>Spermatophyta</taxon>
        <taxon>Magnoliopsida</taxon>
        <taxon>eudicotyledons</taxon>
        <taxon>Gunneridae</taxon>
        <taxon>Pentapetalae</taxon>
        <taxon>rosids</taxon>
        <taxon>fabids</taxon>
        <taxon>Rosales</taxon>
        <taxon>Cannabaceae</taxon>
        <taxon>Parasponia</taxon>
    </lineage>
</organism>
<keyword evidence="5" id="KW-0460">Magnesium</keyword>
<dbReference type="SUPFAM" id="SSF56784">
    <property type="entry name" value="HAD-like"/>
    <property type="match status" value="1"/>
</dbReference>
<comment type="caution">
    <text evidence="11">The sequence shown here is derived from an EMBL/GenBank/DDBJ whole genome shotgun (WGS) entry which is preliminary data.</text>
</comment>
<comment type="pathway">
    <text evidence="2 8">Glycan metabolism; pectin degradation; 2-dehydro-3-deoxy-D-gluconate from pectin: step 1/5.</text>
</comment>
<dbReference type="GO" id="GO:0030599">
    <property type="term" value="F:pectinesterase activity"/>
    <property type="evidence" value="ECO:0007669"/>
    <property type="project" value="UniProtKB-UniRule"/>
</dbReference>
<keyword evidence="4 8" id="KW-0378">Hydrolase</keyword>
<evidence type="ECO:0000256" key="4">
    <source>
        <dbReference type="ARBA" id="ARBA00022801"/>
    </source>
</evidence>
<dbReference type="Gene3D" id="2.160.20.10">
    <property type="entry name" value="Single-stranded right-handed beta-helix, Pectin lyase-like"/>
    <property type="match status" value="1"/>
</dbReference>
<evidence type="ECO:0000256" key="2">
    <source>
        <dbReference type="ARBA" id="ARBA00005184"/>
    </source>
</evidence>
<dbReference type="Proteomes" id="UP000237105">
    <property type="component" value="Unassembled WGS sequence"/>
</dbReference>
<dbReference type="EC" id="3.1.1.11" evidence="8"/>
<dbReference type="Gene3D" id="1.20.1110.10">
    <property type="entry name" value="Calcium-transporting ATPase, transmembrane domain"/>
    <property type="match status" value="1"/>
</dbReference>
<gene>
    <name evidence="11" type="ORF">PanWU01x14_004040</name>
</gene>
<dbReference type="Gene3D" id="3.40.50.1000">
    <property type="entry name" value="HAD superfamily/HAD-like"/>
    <property type="match status" value="2"/>
</dbReference>
<dbReference type="PRINTS" id="PR00119">
    <property type="entry name" value="CATATPASE"/>
</dbReference>
<evidence type="ECO:0000256" key="3">
    <source>
        <dbReference type="ARBA" id="ARBA00022512"/>
    </source>
</evidence>
<comment type="function">
    <text evidence="8">Acts in the modification of cell walls via demethylesterification of cell wall pectin.</text>
</comment>
<comment type="catalytic activity">
    <reaction evidence="8">
        <text>[(1-&gt;4)-alpha-D-galacturonosyl methyl ester](n) + n H2O = [(1-&gt;4)-alpha-D-galacturonosyl](n) + n methanol + n H(+)</text>
        <dbReference type="Rhea" id="RHEA:22380"/>
        <dbReference type="Rhea" id="RHEA-COMP:14570"/>
        <dbReference type="Rhea" id="RHEA-COMP:14573"/>
        <dbReference type="ChEBI" id="CHEBI:15377"/>
        <dbReference type="ChEBI" id="CHEBI:15378"/>
        <dbReference type="ChEBI" id="CHEBI:17790"/>
        <dbReference type="ChEBI" id="CHEBI:140522"/>
        <dbReference type="ChEBI" id="CHEBI:140523"/>
        <dbReference type="EC" id="3.1.1.11"/>
    </reaction>
</comment>
<dbReference type="PANTHER" id="PTHR24093:SF434">
    <property type="entry name" value="CALCIUM-TRANSPORTING ATPASE 13, PLASMA MEMBRANE-TYPE-RELATED"/>
    <property type="match status" value="1"/>
</dbReference>
<dbReference type="GO" id="GO:0016887">
    <property type="term" value="F:ATP hydrolysis activity"/>
    <property type="evidence" value="ECO:0007669"/>
    <property type="project" value="InterPro"/>
</dbReference>
<dbReference type="GO" id="GO:0005886">
    <property type="term" value="C:plasma membrane"/>
    <property type="evidence" value="ECO:0007669"/>
    <property type="project" value="TreeGrafter"/>
</dbReference>
<reference evidence="12" key="1">
    <citation type="submission" date="2016-06" db="EMBL/GenBank/DDBJ databases">
        <title>Parallel loss of symbiosis genes in relatives of nitrogen-fixing non-legume Parasponia.</title>
        <authorList>
            <person name="Van Velzen R."/>
            <person name="Holmer R."/>
            <person name="Bu F."/>
            <person name="Rutten L."/>
            <person name="Van Zeijl A."/>
            <person name="Liu W."/>
            <person name="Santuari L."/>
            <person name="Cao Q."/>
            <person name="Sharma T."/>
            <person name="Shen D."/>
            <person name="Roswanjaya Y."/>
            <person name="Wardhani T."/>
            <person name="Kalhor M.S."/>
            <person name="Jansen J."/>
            <person name="Van den Hoogen J."/>
            <person name="Gungor B."/>
            <person name="Hartog M."/>
            <person name="Hontelez J."/>
            <person name="Verver J."/>
            <person name="Yang W.-C."/>
            <person name="Schijlen E."/>
            <person name="Repin R."/>
            <person name="Schilthuizen M."/>
            <person name="Schranz E."/>
            <person name="Heidstra R."/>
            <person name="Miyata K."/>
            <person name="Fedorova E."/>
            <person name="Kohlen W."/>
            <person name="Bisseling T."/>
            <person name="Smit S."/>
            <person name="Geurts R."/>
        </authorList>
    </citation>
    <scope>NUCLEOTIDE SEQUENCE [LARGE SCALE GENOMIC DNA]</scope>
    <source>
        <strain evidence="12">cv. WU1-14</strain>
    </source>
</reference>
<keyword evidence="8" id="KW-0964">Secreted</keyword>
<dbReference type="InterPro" id="IPR033131">
    <property type="entry name" value="Pectinesterase_Asp_AS"/>
</dbReference>
<evidence type="ECO:0000256" key="1">
    <source>
        <dbReference type="ARBA" id="ARBA00004191"/>
    </source>
</evidence>
<dbReference type="InterPro" id="IPR023214">
    <property type="entry name" value="HAD_sf"/>
</dbReference>
<feature type="active site" evidence="7">
    <location>
        <position position="192"/>
    </location>
</feature>
<dbReference type="GO" id="GO:0005524">
    <property type="term" value="F:ATP binding"/>
    <property type="evidence" value="ECO:0007669"/>
    <property type="project" value="InterPro"/>
</dbReference>